<evidence type="ECO:0000313" key="2">
    <source>
        <dbReference type="Proteomes" id="UP000004664"/>
    </source>
</evidence>
<dbReference type="HOGENOM" id="CLU_3292367_0_0_6"/>
<dbReference type="EMBL" id="JH109153">
    <property type="protein sequence ID" value="EGW19986.1"/>
    <property type="molecule type" value="Genomic_DNA"/>
</dbReference>
<sequence>MKITGSSGDLLVKFQVLCIFFHENILLTWSGPIHWHLIAI</sequence>
<accession>G3IY64</accession>
<keyword evidence="2" id="KW-1185">Reference proteome</keyword>
<dbReference type="AlphaFoldDB" id="G3IY64"/>
<reference evidence="1 2" key="1">
    <citation type="submission" date="2011-06" db="EMBL/GenBank/DDBJ databases">
        <title>Genomic sequence of Methylobacter tundripaludum SV96.</title>
        <authorList>
            <consortium name="US DOE Joint Genome Institute"/>
            <person name="Lucas S."/>
            <person name="Han J."/>
            <person name="Lapidus A."/>
            <person name="Cheng J.-F."/>
            <person name="Goodwin L."/>
            <person name="Pitluck S."/>
            <person name="Held B."/>
            <person name="Detter J.C."/>
            <person name="Han C."/>
            <person name="Tapia R."/>
            <person name="Land M."/>
            <person name="Hauser L."/>
            <person name="Kyrpides N."/>
            <person name="Ivanova N."/>
            <person name="Ovchinnikova G."/>
            <person name="Pagani I."/>
            <person name="Klotz M.G."/>
            <person name="Dispirito A.A."/>
            <person name="Murrell J.C."/>
            <person name="Dunfield P."/>
            <person name="Kalyuzhnaya M.G."/>
            <person name="Svenning M."/>
            <person name="Trotsenko Y.A."/>
            <person name="Stein L.Y."/>
            <person name="Woyke T."/>
        </authorList>
    </citation>
    <scope>NUCLEOTIDE SEQUENCE [LARGE SCALE GENOMIC DNA]</scope>
    <source>
        <strain evidence="2">ATCC BAA-1195 / DSM 17260 / SV96</strain>
    </source>
</reference>
<dbReference type="Proteomes" id="UP000004664">
    <property type="component" value="Unassembled WGS sequence"/>
</dbReference>
<proteinExistence type="predicted"/>
<organism evidence="1 2">
    <name type="scientific">Methylobacter tundripaludum (strain ATCC BAA-1195 / DSM 17260 / SV96)</name>
    <dbReference type="NCBI Taxonomy" id="697282"/>
    <lineage>
        <taxon>Bacteria</taxon>
        <taxon>Pseudomonadati</taxon>
        <taxon>Pseudomonadota</taxon>
        <taxon>Gammaproteobacteria</taxon>
        <taxon>Methylococcales</taxon>
        <taxon>Methylococcaceae</taxon>
        <taxon>Methylobacter</taxon>
    </lineage>
</organism>
<protein>
    <submittedName>
        <fullName evidence="1">Uncharacterized protein</fullName>
    </submittedName>
</protein>
<evidence type="ECO:0000313" key="1">
    <source>
        <dbReference type="EMBL" id="EGW19986.1"/>
    </source>
</evidence>
<name>G3IY64_METTV</name>
<gene>
    <name evidence="1" type="ORF">Mettu_3109</name>
</gene>